<dbReference type="PANTHER" id="PTHR47331:SF2">
    <property type="match status" value="1"/>
</dbReference>
<keyword evidence="2" id="KW-1185">Reference proteome</keyword>
<proteinExistence type="predicted"/>
<protein>
    <submittedName>
        <fullName evidence="1">Integrase catalytic domain-containing protein</fullName>
    </submittedName>
</protein>
<evidence type="ECO:0000313" key="1">
    <source>
        <dbReference type="EMBL" id="GFY49135.1"/>
    </source>
</evidence>
<organism evidence="1 2">
    <name type="scientific">Trichonephila inaurata madagascariensis</name>
    <dbReference type="NCBI Taxonomy" id="2747483"/>
    <lineage>
        <taxon>Eukaryota</taxon>
        <taxon>Metazoa</taxon>
        <taxon>Ecdysozoa</taxon>
        <taxon>Arthropoda</taxon>
        <taxon>Chelicerata</taxon>
        <taxon>Arachnida</taxon>
        <taxon>Araneae</taxon>
        <taxon>Araneomorphae</taxon>
        <taxon>Entelegynae</taxon>
        <taxon>Araneoidea</taxon>
        <taxon>Nephilidae</taxon>
        <taxon>Trichonephila</taxon>
        <taxon>Trichonephila inaurata</taxon>
    </lineage>
</organism>
<dbReference type="AlphaFoldDB" id="A0A8X6XAA8"/>
<dbReference type="PANTHER" id="PTHR47331">
    <property type="entry name" value="PHD-TYPE DOMAIN-CONTAINING PROTEIN"/>
    <property type="match status" value="1"/>
</dbReference>
<dbReference type="EMBL" id="BMAV01006839">
    <property type="protein sequence ID" value="GFY49135.1"/>
    <property type="molecule type" value="Genomic_DNA"/>
</dbReference>
<gene>
    <name evidence="1" type="primary">AVEN_139256_1</name>
    <name evidence="1" type="ORF">TNIN_359181</name>
</gene>
<comment type="caution">
    <text evidence="1">The sequence shown here is derived from an EMBL/GenBank/DDBJ whole genome shotgun (WGS) entry which is preliminary data.</text>
</comment>
<dbReference type="OrthoDB" id="6435395at2759"/>
<sequence length="217" mass="25457">MSLTITEARNVKTQYLFTTSVEPTINVSHFSSYVRLFRISACIFRFLHNFKAQPRKTSDLTSDEFKKAKNYWIRTVNSNTSHTEIDCLKNAKPLPAKSKISRFNPFLRDNILRLGEKLQFEKLATETKYLILLEGFHPFVKLLIHYTHIRLHHLCARIVLSKLRVLIFGSYEAVKRLKKHITIAYLARLLERSATSKLKHFYLLKDLPRAKHSIKLE</sequence>
<accession>A0A8X6XAA8</accession>
<evidence type="ECO:0000313" key="2">
    <source>
        <dbReference type="Proteomes" id="UP000886998"/>
    </source>
</evidence>
<name>A0A8X6XAA8_9ARAC</name>
<dbReference type="Proteomes" id="UP000886998">
    <property type="component" value="Unassembled WGS sequence"/>
</dbReference>
<reference evidence="1" key="1">
    <citation type="submission" date="2020-08" db="EMBL/GenBank/DDBJ databases">
        <title>Multicomponent nature underlies the extraordinary mechanical properties of spider dragline silk.</title>
        <authorList>
            <person name="Kono N."/>
            <person name="Nakamura H."/>
            <person name="Mori M."/>
            <person name="Yoshida Y."/>
            <person name="Ohtoshi R."/>
            <person name="Malay A.D."/>
            <person name="Moran D.A.P."/>
            <person name="Tomita M."/>
            <person name="Numata K."/>
            <person name="Arakawa K."/>
        </authorList>
    </citation>
    <scope>NUCLEOTIDE SEQUENCE</scope>
</reference>